<proteinExistence type="predicted"/>
<reference evidence="2 3" key="1">
    <citation type="submission" date="2021-04" db="EMBL/GenBank/DDBJ databases">
        <title>Whole-genome sequencing of Saccharopolyspora endophytica KCTC 19397.</title>
        <authorList>
            <person name="Ay H."/>
            <person name="Saygin H."/>
            <person name="Sahin N."/>
        </authorList>
    </citation>
    <scope>NUCLEOTIDE SEQUENCE [LARGE SCALE GENOMIC DNA]</scope>
    <source>
        <strain evidence="2 3">KCTC 19397</strain>
    </source>
</reference>
<feature type="region of interest" description="Disordered" evidence="1">
    <location>
        <begin position="142"/>
        <end position="167"/>
    </location>
</feature>
<comment type="caution">
    <text evidence="2">The sequence shown here is derived from an EMBL/GenBank/DDBJ whole genome shotgun (WGS) entry which is preliminary data.</text>
</comment>
<keyword evidence="3" id="KW-1185">Reference proteome</keyword>
<dbReference type="EMBL" id="JAGPXE010000016">
    <property type="protein sequence ID" value="MBQ0927968.1"/>
    <property type="molecule type" value="Genomic_DNA"/>
</dbReference>
<evidence type="ECO:0000313" key="3">
    <source>
        <dbReference type="Proteomes" id="UP000674084"/>
    </source>
</evidence>
<dbReference type="RefSeq" id="WP_210973021.1">
    <property type="nucleotide sequence ID" value="NZ_JAGPXE010000016.1"/>
</dbReference>
<gene>
    <name evidence="2" type="ORF">KBO27_28855</name>
</gene>
<accession>A0ABS5DNT9</accession>
<protein>
    <recommendedName>
        <fullName evidence="4">SseB protein N-terminal domain-containing protein</fullName>
    </recommendedName>
</protein>
<organism evidence="2 3">
    <name type="scientific">Saccharopolyspora endophytica</name>
    <dbReference type="NCBI Taxonomy" id="543886"/>
    <lineage>
        <taxon>Bacteria</taxon>
        <taxon>Bacillati</taxon>
        <taxon>Actinomycetota</taxon>
        <taxon>Actinomycetes</taxon>
        <taxon>Pseudonocardiales</taxon>
        <taxon>Pseudonocardiaceae</taxon>
        <taxon>Saccharopolyspora</taxon>
    </lineage>
</organism>
<name>A0ABS5DNT9_9PSEU</name>
<evidence type="ECO:0008006" key="4">
    <source>
        <dbReference type="Google" id="ProtNLM"/>
    </source>
</evidence>
<evidence type="ECO:0000256" key="1">
    <source>
        <dbReference type="SAM" id="MobiDB-lite"/>
    </source>
</evidence>
<sequence length="290" mass="31690">MSRELLDAVESLNKGLGVRKRDLRKKLGPLRRTWQIETTNAAEVMARTIIRVRQSVADLDAAKLEIARVSYNLDPDPVLNPLNHGDRIKELSKRLGKGNSARTLDRGVEVIRDHIAGKLNRPWPPISPDEIRAVLDQERSPAVAGAAPVAGSGAPTTPRTTPLSSSITITQGPQAASDYLVQRFLASPLLVPRNDKHVAAVADMASFGSWICAFEDMGRLDAYRRAAQPDWGGTPLNLTGAELIAHLRRRGRRVGILVNPLADRDGDLTGTLPLPPELIEQLRQAQTSEQ</sequence>
<dbReference type="Proteomes" id="UP000674084">
    <property type="component" value="Unassembled WGS sequence"/>
</dbReference>
<evidence type="ECO:0000313" key="2">
    <source>
        <dbReference type="EMBL" id="MBQ0927968.1"/>
    </source>
</evidence>